<protein>
    <submittedName>
        <fullName evidence="2">Uncharacterized protein</fullName>
    </submittedName>
</protein>
<dbReference type="InterPro" id="IPR052806">
    <property type="entry name" value="Fasciclin-like_AGP"/>
</dbReference>
<dbReference type="EMBL" id="JANJYJ010000001">
    <property type="protein sequence ID" value="KAK3232487.1"/>
    <property type="molecule type" value="Genomic_DNA"/>
</dbReference>
<organism evidence="2 4">
    <name type="scientific">Dipteronia sinensis</name>
    <dbReference type="NCBI Taxonomy" id="43782"/>
    <lineage>
        <taxon>Eukaryota</taxon>
        <taxon>Viridiplantae</taxon>
        <taxon>Streptophyta</taxon>
        <taxon>Embryophyta</taxon>
        <taxon>Tracheophyta</taxon>
        <taxon>Spermatophyta</taxon>
        <taxon>Magnoliopsida</taxon>
        <taxon>eudicotyledons</taxon>
        <taxon>Gunneridae</taxon>
        <taxon>Pentapetalae</taxon>
        <taxon>rosids</taxon>
        <taxon>malvids</taxon>
        <taxon>Sapindales</taxon>
        <taxon>Sapindaceae</taxon>
        <taxon>Hippocastanoideae</taxon>
        <taxon>Acereae</taxon>
        <taxon>Dipteronia</taxon>
    </lineage>
</organism>
<feature type="signal peptide" evidence="1">
    <location>
        <begin position="1"/>
        <end position="19"/>
    </location>
</feature>
<evidence type="ECO:0000313" key="3">
    <source>
        <dbReference type="EMBL" id="KAK3232487.1"/>
    </source>
</evidence>
<evidence type="ECO:0000313" key="2">
    <source>
        <dbReference type="EMBL" id="KAK3175790.1"/>
    </source>
</evidence>
<comment type="caution">
    <text evidence="2">The sequence shown here is derived from an EMBL/GenBank/DDBJ whole genome shotgun (WGS) entry which is preliminary data.</text>
</comment>
<accession>A0AAD9ZEY1</accession>
<keyword evidence="1" id="KW-0732">Signal</keyword>
<dbReference type="PANTHER" id="PTHR33985:SF5">
    <property type="entry name" value="FASCICLIN-LIKE ARABINOGALACTAN FAMILY PROTEIN"/>
    <property type="match status" value="1"/>
</dbReference>
<dbReference type="AlphaFoldDB" id="A0AAD9ZEY1"/>
<sequence length="147" mass="16055">MSLMAKSLLLLLFTTTIMSASSPSPPPPQQQQLCLLNPLTRLPTLLPTKSIPITNNSISNFTLHDSLLSRPHLYTTSTFVIHGIQTFLDYSICGAADNHPFTPPPPPQQAQCTNGSESDAACLCLFWEIKVVLLVVCGVLIQHLLFV</sequence>
<dbReference type="EMBL" id="JANJYJ010000388">
    <property type="protein sequence ID" value="KAK3175790.1"/>
    <property type="molecule type" value="Genomic_DNA"/>
</dbReference>
<reference evidence="2" key="1">
    <citation type="journal article" date="2023" name="Plant J.">
        <title>Genome sequences and population genomics provide insights into the demographic history, inbreeding, and mutation load of two 'living fossil' tree species of Dipteronia.</title>
        <authorList>
            <person name="Feng Y."/>
            <person name="Comes H.P."/>
            <person name="Chen J."/>
            <person name="Zhu S."/>
            <person name="Lu R."/>
            <person name="Zhang X."/>
            <person name="Li P."/>
            <person name="Qiu J."/>
            <person name="Olsen K.M."/>
            <person name="Qiu Y."/>
        </authorList>
    </citation>
    <scope>NUCLEOTIDE SEQUENCE</scope>
    <source>
        <strain evidence="2">NBL</strain>
    </source>
</reference>
<feature type="chain" id="PRO_5042442627" evidence="1">
    <location>
        <begin position="20"/>
        <end position="147"/>
    </location>
</feature>
<gene>
    <name evidence="3" type="ORF">Dsin_004368</name>
    <name evidence="2" type="ORF">Dsin_032829</name>
</gene>
<keyword evidence="4" id="KW-1185">Reference proteome</keyword>
<evidence type="ECO:0000256" key="1">
    <source>
        <dbReference type="SAM" id="SignalP"/>
    </source>
</evidence>
<evidence type="ECO:0000313" key="4">
    <source>
        <dbReference type="Proteomes" id="UP001281410"/>
    </source>
</evidence>
<dbReference type="PANTHER" id="PTHR33985">
    <property type="entry name" value="OS02G0491300 PROTEIN-RELATED"/>
    <property type="match status" value="1"/>
</dbReference>
<name>A0AAD9ZEY1_9ROSI</name>
<proteinExistence type="predicted"/>
<dbReference type="Proteomes" id="UP001281410">
    <property type="component" value="Unassembled WGS sequence"/>
</dbReference>